<keyword evidence="2" id="KW-1185">Reference proteome</keyword>
<comment type="caution">
    <text evidence="1">The sequence shown here is derived from an EMBL/GenBank/DDBJ whole genome shotgun (WGS) entry which is preliminary data.</text>
</comment>
<organism evidence="1 2">
    <name type="scientific">Dallia pectoralis</name>
    <name type="common">Alaska blackfish</name>
    <dbReference type="NCBI Taxonomy" id="75939"/>
    <lineage>
        <taxon>Eukaryota</taxon>
        <taxon>Metazoa</taxon>
        <taxon>Chordata</taxon>
        <taxon>Craniata</taxon>
        <taxon>Vertebrata</taxon>
        <taxon>Euteleostomi</taxon>
        <taxon>Actinopterygii</taxon>
        <taxon>Neopterygii</taxon>
        <taxon>Teleostei</taxon>
        <taxon>Protacanthopterygii</taxon>
        <taxon>Esociformes</taxon>
        <taxon>Umbridae</taxon>
        <taxon>Dallia</taxon>
    </lineage>
</organism>
<name>A0ACC2G9Q9_DALPE</name>
<gene>
    <name evidence="1" type="ORF">DPEC_G00203000</name>
</gene>
<accession>A0ACC2G9Q9</accession>
<proteinExistence type="predicted"/>
<dbReference type="EMBL" id="CM055743">
    <property type="protein sequence ID" value="KAJ8000261.1"/>
    <property type="molecule type" value="Genomic_DNA"/>
</dbReference>
<evidence type="ECO:0000313" key="1">
    <source>
        <dbReference type="EMBL" id="KAJ8000261.1"/>
    </source>
</evidence>
<dbReference type="Proteomes" id="UP001157502">
    <property type="component" value="Chromosome 16"/>
</dbReference>
<sequence>MAQPPATCLWIIQGLILFVISGTLSASSVTPADRATTPTTLLAFRLPMEITNRVFNESLKNRDSDDYKKMFKEVEQLLDDAFVSMGSYEGIREMDFSAHKITAINQSSTRSSADGGGSGDSVPGWAIALLVLAAVILLLLIIMFIMMVVHWCCKISEKNLSEDPSQNLVGEPANDNNAQDINDPPKNKTGVYVVNP</sequence>
<evidence type="ECO:0000313" key="2">
    <source>
        <dbReference type="Proteomes" id="UP001157502"/>
    </source>
</evidence>
<protein>
    <submittedName>
        <fullName evidence="1">Uncharacterized protein</fullName>
    </submittedName>
</protein>
<reference evidence="1" key="1">
    <citation type="submission" date="2021-05" db="EMBL/GenBank/DDBJ databases">
        <authorList>
            <person name="Pan Q."/>
            <person name="Jouanno E."/>
            <person name="Zahm M."/>
            <person name="Klopp C."/>
            <person name="Cabau C."/>
            <person name="Louis A."/>
            <person name="Berthelot C."/>
            <person name="Parey E."/>
            <person name="Roest Crollius H."/>
            <person name="Montfort J."/>
            <person name="Robinson-Rechavi M."/>
            <person name="Bouchez O."/>
            <person name="Lampietro C."/>
            <person name="Lopez Roques C."/>
            <person name="Donnadieu C."/>
            <person name="Postlethwait J."/>
            <person name="Bobe J."/>
            <person name="Dillon D."/>
            <person name="Chandos A."/>
            <person name="von Hippel F."/>
            <person name="Guiguen Y."/>
        </authorList>
    </citation>
    <scope>NUCLEOTIDE SEQUENCE</scope>
    <source>
        <strain evidence="1">YG-Jan2019</strain>
    </source>
</reference>